<dbReference type="InterPro" id="IPR005135">
    <property type="entry name" value="Endo/exonuclease/phosphatase"/>
</dbReference>
<evidence type="ECO:0000313" key="3">
    <source>
        <dbReference type="Proteomes" id="UP000887458"/>
    </source>
</evidence>
<protein>
    <recommendedName>
        <fullName evidence="1">Endonuclease/exonuclease/phosphatase domain-containing protein</fullName>
    </recommendedName>
</protein>
<reference evidence="2 3" key="2">
    <citation type="journal article" date="2022" name="Mol. Biol. Evol.">
        <title>Comparative Genomics Reveals Insights into the Divergent Evolution of Astigmatic Mites and Household Pest Adaptations.</title>
        <authorList>
            <person name="Xiong Q."/>
            <person name="Wan A.T."/>
            <person name="Liu X."/>
            <person name="Fung C.S."/>
            <person name="Xiao X."/>
            <person name="Malainual N."/>
            <person name="Hou J."/>
            <person name="Wang L."/>
            <person name="Wang M."/>
            <person name="Yang K.Y."/>
            <person name="Cui Y."/>
            <person name="Leung E.L."/>
            <person name="Nong W."/>
            <person name="Shin S.K."/>
            <person name="Au S.W."/>
            <person name="Jeong K.Y."/>
            <person name="Chew F.T."/>
            <person name="Hui J.H."/>
            <person name="Leung T.F."/>
            <person name="Tungtrongchitr A."/>
            <person name="Zhong N."/>
            <person name="Liu Z."/>
            <person name="Tsui S.K."/>
        </authorList>
    </citation>
    <scope>NUCLEOTIDE SEQUENCE [LARGE SCALE GENOMIC DNA]</scope>
    <source>
        <strain evidence="2">Derp</strain>
    </source>
</reference>
<reference evidence="2 3" key="1">
    <citation type="journal article" date="2018" name="J. Allergy Clin. Immunol.">
        <title>High-quality assembly of Dermatophagoides pteronyssinus genome and transcriptome reveals a wide range of novel allergens.</title>
        <authorList>
            <person name="Liu X.Y."/>
            <person name="Yang K.Y."/>
            <person name="Wang M.Q."/>
            <person name="Kwok J.S."/>
            <person name="Zeng X."/>
            <person name="Yang Z."/>
            <person name="Xiao X.J."/>
            <person name="Lau C.P."/>
            <person name="Li Y."/>
            <person name="Huang Z.M."/>
            <person name="Ba J.G."/>
            <person name="Yim A.K."/>
            <person name="Ouyang C.Y."/>
            <person name="Ngai S.M."/>
            <person name="Chan T.F."/>
            <person name="Leung E.L."/>
            <person name="Liu L."/>
            <person name="Liu Z.G."/>
            <person name="Tsui S.K."/>
        </authorList>
    </citation>
    <scope>NUCLEOTIDE SEQUENCE [LARGE SCALE GENOMIC DNA]</scope>
    <source>
        <strain evidence="2">Derp</strain>
    </source>
</reference>
<evidence type="ECO:0000313" key="2">
    <source>
        <dbReference type="EMBL" id="KAH9412628.1"/>
    </source>
</evidence>
<accession>A0ABQ8IQM4</accession>
<dbReference type="InterPro" id="IPR036691">
    <property type="entry name" value="Endo/exonu/phosph_ase_sf"/>
</dbReference>
<keyword evidence="3" id="KW-1185">Reference proteome</keyword>
<feature type="domain" description="Endonuclease/exonuclease/phosphatase" evidence="1">
    <location>
        <begin position="94"/>
        <end position="148"/>
    </location>
</feature>
<dbReference type="Proteomes" id="UP000887458">
    <property type="component" value="Unassembled WGS sequence"/>
</dbReference>
<comment type="caution">
    <text evidence="2">The sequence shown here is derived from an EMBL/GenBank/DDBJ whole genome shotgun (WGS) entry which is preliminary data.</text>
</comment>
<organism evidence="2 3">
    <name type="scientific">Dermatophagoides pteronyssinus</name>
    <name type="common">European house dust mite</name>
    <dbReference type="NCBI Taxonomy" id="6956"/>
    <lineage>
        <taxon>Eukaryota</taxon>
        <taxon>Metazoa</taxon>
        <taxon>Ecdysozoa</taxon>
        <taxon>Arthropoda</taxon>
        <taxon>Chelicerata</taxon>
        <taxon>Arachnida</taxon>
        <taxon>Acari</taxon>
        <taxon>Acariformes</taxon>
        <taxon>Sarcoptiformes</taxon>
        <taxon>Astigmata</taxon>
        <taxon>Psoroptidia</taxon>
        <taxon>Analgoidea</taxon>
        <taxon>Pyroglyphidae</taxon>
        <taxon>Dermatophagoidinae</taxon>
        <taxon>Dermatophagoides</taxon>
    </lineage>
</organism>
<gene>
    <name evidence="2" type="ORF">DERP_006592</name>
</gene>
<evidence type="ECO:0000259" key="1">
    <source>
        <dbReference type="Pfam" id="PF14529"/>
    </source>
</evidence>
<dbReference type="Pfam" id="PF14529">
    <property type="entry name" value="Exo_endo_phos_2"/>
    <property type="match status" value="1"/>
</dbReference>
<sequence length="348" mass="40451">MIQANLRKNNLSMEKISEMIKEFKHRPTCLIQEPPNPFDCHQIFNNKKKIIVPSLSLSRSMIVILNDKIKFDQIDTESKDVCAIIANFGNFSFIIVSIYVGSDCIFDNLINFFSEKIINKYRDHAIILSGDYNAHHKLWNNNRNDRRVQSSLWLRKLNITPQEEAMLCKLQDRHDEVVRLIHYSKLIEFGINKCKKLNSHRMQKLVVNDRVKIKSDMEIVTTNKIDHNKPDLLIHDSKINEITLIEIGITNKDLLPRTETTKGRKYDLLGNELKLLHKGVKIRAVPVVITWDALVTKFFKKHLSLLGISLIGQAYIQYKILKKTLESILIDVKGDYDVDIDNNDIFDE</sequence>
<proteinExistence type="predicted"/>
<dbReference type="Gene3D" id="3.60.10.10">
    <property type="entry name" value="Endonuclease/exonuclease/phosphatase"/>
    <property type="match status" value="1"/>
</dbReference>
<dbReference type="EMBL" id="NJHN03000129">
    <property type="protein sequence ID" value="KAH9412628.1"/>
    <property type="molecule type" value="Genomic_DNA"/>
</dbReference>
<dbReference type="SUPFAM" id="SSF56219">
    <property type="entry name" value="DNase I-like"/>
    <property type="match status" value="1"/>
</dbReference>
<name>A0ABQ8IQM4_DERPT</name>